<dbReference type="PANTHER" id="PTHR12652:SF50">
    <property type="entry name" value="PEROXIN 11"/>
    <property type="match status" value="1"/>
</dbReference>
<comment type="subcellular location">
    <subcellularLocation>
        <location evidence="4">Peroxisome membrane</location>
    </subcellularLocation>
</comment>
<evidence type="ECO:0000256" key="3">
    <source>
        <dbReference type="ARBA" id="ARBA00023140"/>
    </source>
</evidence>
<protein>
    <submittedName>
        <fullName evidence="6">Peroxisomal membrane protein 11A</fullName>
    </submittedName>
</protein>
<organism evidence="5 6">
    <name type="scientific">Aplysia californica</name>
    <name type="common">California sea hare</name>
    <dbReference type="NCBI Taxonomy" id="6500"/>
    <lineage>
        <taxon>Eukaryota</taxon>
        <taxon>Metazoa</taxon>
        <taxon>Spiralia</taxon>
        <taxon>Lophotrochozoa</taxon>
        <taxon>Mollusca</taxon>
        <taxon>Gastropoda</taxon>
        <taxon>Heterobranchia</taxon>
        <taxon>Euthyneura</taxon>
        <taxon>Tectipleura</taxon>
        <taxon>Aplysiida</taxon>
        <taxon>Aplysioidea</taxon>
        <taxon>Aplysiidae</taxon>
        <taxon>Aplysia</taxon>
    </lineage>
</organism>
<reference evidence="6" key="1">
    <citation type="submission" date="2025-08" db="UniProtKB">
        <authorList>
            <consortium name="RefSeq"/>
        </authorList>
    </citation>
    <scope>IDENTIFICATION</scope>
</reference>
<dbReference type="RefSeq" id="XP_005107819.1">
    <property type="nucleotide sequence ID" value="XM_005107762.3"/>
</dbReference>
<proteinExistence type="predicted"/>
<evidence type="ECO:0000313" key="5">
    <source>
        <dbReference type="Proteomes" id="UP000694888"/>
    </source>
</evidence>
<evidence type="ECO:0000256" key="1">
    <source>
        <dbReference type="ARBA" id="ARBA00022593"/>
    </source>
</evidence>
<keyword evidence="2" id="KW-0472">Membrane</keyword>
<accession>A0ABM0K3D0</accession>
<dbReference type="InterPro" id="IPR008733">
    <property type="entry name" value="PEX11"/>
</dbReference>
<evidence type="ECO:0000256" key="2">
    <source>
        <dbReference type="ARBA" id="ARBA00023136"/>
    </source>
</evidence>
<dbReference type="Proteomes" id="UP000694888">
    <property type="component" value="Unplaced"/>
</dbReference>
<dbReference type="GeneID" id="101856839"/>
<gene>
    <name evidence="6" type="primary">LOC101856839</name>
</gene>
<dbReference type="Pfam" id="PF05648">
    <property type="entry name" value="PEX11"/>
    <property type="match status" value="1"/>
</dbReference>
<evidence type="ECO:0000256" key="4">
    <source>
        <dbReference type="ARBA" id="ARBA00046271"/>
    </source>
</evidence>
<keyword evidence="5" id="KW-1185">Reference proteome</keyword>
<name>A0ABM0K3D0_APLCA</name>
<dbReference type="PANTHER" id="PTHR12652">
    <property type="entry name" value="PEROXISOMAL BIOGENESIS FACTOR 11"/>
    <property type="match status" value="1"/>
</dbReference>
<evidence type="ECO:0000313" key="6">
    <source>
        <dbReference type="RefSeq" id="XP_005107819.1"/>
    </source>
</evidence>
<keyword evidence="3" id="KW-0576">Peroxisome</keyword>
<keyword evidence="1" id="KW-0962">Peroxisome biogenesis</keyword>
<sequence length="230" mass="26038">MSLSKDIVKFNAHTSARDKIFRFVQYGSRLLLWQLTYGSPDVQGEVVARLRKLESALSLSRKLFRLGNSVDLAHKALDSLSIPETALMVLAVTSHSFKAIWLLMDHLLWLAKVGLVKVDNAFWTQWSLRAWLVALAAASASDVIKFERVHNQLDKHRKENGADAKIPRQLQLDMHAVRMNFWRDFCDLFIPLGGLRYVSPGVAAVCGVVSSVIGFTQEWEKHVRPFQPDV</sequence>